<dbReference type="OrthoDB" id="9787920at2"/>
<keyword evidence="2" id="KW-0012">Acyltransferase</keyword>
<reference evidence="4 5" key="1">
    <citation type="submission" date="2015-01" db="EMBL/GenBank/DDBJ databases">
        <title>Draft genome of Vibrio mytili type strain CAIM 528.</title>
        <authorList>
            <person name="Gonzalez-Castillo A."/>
            <person name="Gomez-Gil B."/>
            <person name="Enciso-Ibarra J."/>
        </authorList>
    </citation>
    <scope>NUCLEOTIDE SEQUENCE [LARGE SCALE GENOMIC DNA]</scope>
    <source>
        <strain evidence="4 5">CAIM 528</strain>
    </source>
</reference>
<dbReference type="RefSeq" id="WP_041155111.1">
    <property type="nucleotide sequence ID" value="NZ_CBCRVP010000012.1"/>
</dbReference>
<organism evidence="4 5">
    <name type="scientific">Vibrio mytili</name>
    <dbReference type="NCBI Taxonomy" id="50718"/>
    <lineage>
        <taxon>Bacteria</taxon>
        <taxon>Pseudomonadati</taxon>
        <taxon>Pseudomonadota</taxon>
        <taxon>Gammaproteobacteria</taxon>
        <taxon>Vibrionales</taxon>
        <taxon>Vibrionaceae</taxon>
        <taxon>Vibrio</taxon>
    </lineage>
</organism>
<dbReference type="PANTHER" id="PTHR43877">
    <property type="entry name" value="AMINOALKYLPHOSPHONATE N-ACETYLTRANSFERASE-RELATED-RELATED"/>
    <property type="match status" value="1"/>
</dbReference>
<gene>
    <name evidence="4" type="ORF">SU60_08300</name>
</gene>
<name>A0A0C3IA99_9VIBR</name>
<keyword evidence="5" id="KW-1185">Reference proteome</keyword>
<sequence>MSPIQFSKGNLTAHQQNQLTAGFESHSQTQLAPPYHKERFNWTVQDEQGNLIAVLTADLLWDWLYIDELWVDDSCRGTGMGKQLMVQAETHAKTLELSGLWLWTQSWQAPGFYQRLGFEEFARLDDFPKGHSRIGLRKNL</sequence>
<accession>A0A0C3IA99</accession>
<dbReference type="Gene3D" id="3.40.630.30">
    <property type="match status" value="1"/>
</dbReference>
<dbReference type="Pfam" id="PF00583">
    <property type="entry name" value="Acetyltransf_1"/>
    <property type="match status" value="1"/>
</dbReference>
<evidence type="ECO:0000259" key="3">
    <source>
        <dbReference type="Pfam" id="PF00583"/>
    </source>
</evidence>
<dbReference type="STRING" id="50718.SU60_08300"/>
<evidence type="ECO:0000313" key="4">
    <source>
        <dbReference type="EMBL" id="KIN11197.1"/>
    </source>
</evidence>
<dbReference type="InterPro" id="IPR050832">
    <property type="entry name" value="Bact_Acetyltransf"/>
</dbReference>
<dbReference type="PANTHER" id="PTHR43877:SF2">
    <property type="entry name" value="AMINOALKYLPHOSPHONATE N-ACETYLTRANSFERASE-RELATED"/>
    <property type="match status" value="1"/>
</dbReference>
<proteinExistence type="predicted"/>
<comment type="caution">
    <text evidence="4">The sequence shown here is derived from an EMBL/GenBank/DDBJ whole genome shotgun (WGS) entry which is preliminary data.</text>
</comment>
<evidence type="ECO:0000313" key="5">
    <source>
        <dbReference type="Proteomes" id="UP000031977"/>
    </source>
</evidence>
<dbReference type="CDD" id="cd04301">
    <property type="entry name" value="NAT_SF"/>
    <property type="match status" value="1"/>
</dbReference>
<dbReference type="Proteomes" id="UP000031977">
    <property type="component" value="Unassembled WGS sequence"/>
</dbReference>
<feature type="domain" description="N-acetyltransferase" evidence="3">
    <location>
        <begin position="38"/>
        <end position="118"/>
    </location>
</feature>
<dbReference type="EMBL" id="JXOK01000026">
    <property type="protein sequence ID" value="KIN11197.1"/>
    <property type="molecule type" value="Genomic_DNA"/>
</dbReference>
<dbReference type="GO" id="GO:0016747">
    <property type="term" value="F:acyltransferase activity, transferring groups other than amino-acyl groups"/>
    <property type="evidence" value="ECO:0007669"/>
    <property type="project" value="InterPro"/>
</dbReference>
<dbReference type="InterPro" id="IPR016181">
    <property type="entry name" value="Acyl_CoA_acyltransferase"/>
</dbReference>
<keyword evidence="1 4" id="KW-0808">Transferase</keyword>
<dbReference type="AlphaFoldDB" id="A0A0C3IA99"/>
<dbReference type="InterPro" id="IPR000182">
    <property type="entry name" value="GNAT_dom"/>
</dbReference>
<dbReference type="SUPFAM" id="SSF55729">
    <property type="entry name" value="Acyl-CoA N-acyltransferases (Nat)"/>
    <property type="match status" value="1"/>
</dbReference>
<evidence type="ECO:0000256" key="1">
    <source>
        <dbReference type="ARBA" id="ARBA00022679"/>
    </source>
</evidence>
<evidence type="ECO:0000256" key="2">
    <source>
        <dbReference type="ARBA" id="ARBA00023315"/>
    </source>
</evidence>
<protein>
    <submittedName>
        <fullName evidence="4">Histone acetyltransferase</fullName>
    </submittedName>
</protein>